<evidence type="ECO:0000256" key="6">
    <source>
        <dbReference type="ARBA" id="ARBA00022989"/>
    </source>
</evidence>
<organism evidence="10 11">
    <name type="scientific">Podospora appendiculata</name>
    <dbReference type="NCBI Taxonomy" id="314037"/>
    <lineage>
        <taxon>Eukaryota</taxon>
        <taxon>Fungi</taxon>
        <taxon>Dikarya</taxon>
        <taxon>Ascomycota</taxon>
        <taxon>Pezizomycotina</taxon>
        <taxon>Sordariomycetes</taxon>
        <taxon>Sordariomycetidae</taxon>
        <taxon>Sordariales</taxon>
        <taxon>Podosporaceae</taxon>
        <taxon>Podospora</taxon>
    </lineage>
</organism>
<feature type="region of interest" description="Disordered" evidence="9">
    <location>
        <begin position="217"/>
        <end position="251"/>
    </location>
</feature>
<keyword evidence="4" id="KW-0812">Transmembrane</keyword>
<dbReference type="GO" id="GO:0005783">
    <property type="term" value="C:endoplasmic reticulum"/>
    <property type="evidence" value="ECO:0007669"/>
    <property type="project" value="TreeGrafter"/>
</dbReference>
<reference evidence="10" key="1">
    <citation type="journal article" date="2023" name="Mol. Phylogenet. Evol.">
        <title>Genome-scale phylogeny and comparative genomics of the fungal order Sordariales.</title>
        <authorList>
            <person name="Hensen N."/>
            <person name="Bonometti L."/>
            <person name="Westerberg I."/>
            <person name="Brannstrom I.O."/>
            <person name="Guillou S."/>
            <person name="Cros-Aarteil S."/>
            <person name="Calhoun S."/>
            <person name="Haridas S."/>
            <person name="Kuo A."/>
            <person name="Mondo S."/>
            <person name="Pangilinan J."/>
            <person name="Riley R."/>
            <person name="LaButti K."/>
            <person name="Andreopoulos B."/>
            <person name="Lipzen A."/>
            <person name="Chen C."/>
            <person name="Yan M."/>
            <person name="Daum C."/>
            <person name="Ng V."/>
            <person name="Clum A."/>
            <person name="Steindorff A."/>
            <person name="Ohm R.A."/>
            <person name="Martin F."/>
            <person name="Silar P."/>
            <person name="Natvig D.O."/>
            <person name="Lalanne C."/>
            <person name="Gautier V."/>
            <person name="Ament-Velasquez S.L."/>
            <person name="Kruys A."/>
            <person name="Hutchinson M.I."/>
            <person name="Powell A.J."/>
            <person name="Barry K."/>
            <person name="Miller A.N."/>
            <person name="Grigoriev I.V."/>
            <person name="Debuchy R."/>
            <person name="Gladieux P."/>
            <person name="Hiltunen Thoren M."/>
            <person name="Johannesson H."/>
        </authorList>
    </citation>
    <scope>NUCLEOTIDE SEQUENCE</scope>
    <source>
        <strain evidence="10">CBS 314.62</strain>
    </source>
</reference>
<dbReference type="GO" id="GO:0015031">
    <property type="term" value="P:protein transport"/>
    <property type="evidence" value="ECO:0007669"/>
    <property type="project" value="UniProtKB-KW"/>
</dbReference>
<dbReference type="GO" id="GO:0006890">
    <property type="term" value="P:retrograde vesicle-mediated transport, Golgi to endoplasmic reticulum"/>
    <property type="evidence" value="ECO:0007669"/>
    <property type="project" value="TreeGrafter"/>
</dbReference>
<gene>
    <name evidence="10" type="ORF">B0T22DRAFT_159955</name>
</gene>
<name>A0AAE1CCL2_9PEZI</name>
<evidence type="ECO:0000256" key="2">
    <source>
        <dbReference type="ARBA" id="ARBA00009063"/>
    </source>
</evidence>
<sequence>MADLTTTFNGLLKRHEATPTRRFGTDTADEFLKEAYRINSRVAQLHSDLRNLRQAYLSAAAPRKTHLRTASRNSPSQAVYLTDRDREEIDANAKLTLRDLIARFRALEDAENLRQATDAVLIQKKYSRVLGSLGSWAAGGGGGASGKGKGKTAEHAAAEAAARQLADHRKGVLDFLKQRLEEAAKTQRVMIETRLAREEEKKRSVLARARGASISTGRDASNFHKRGSVGSLATTSASPSLPADEFEKRPPLDDLTEDQRQMFEKGNQDMLKHFDSTLDKIRTADRSLVEIAELHNELISNLSSQSESINQLVVDSFETNEGVEKGNKQLKSAAQRAGPARYTCYAAAGLCALLVVWDLVY</sequence>
<dbReference type="Gene3D" id="1.20.5.110">
    <property type="match status" value="1"/>
</dbReference>
<keyword evidence="3" id="KW-0813">Transport</keyword>
<dbReference type="Proteomes" id="UP001270362">
    <property type="component" value="Unassembled WGS sequence"/>
</dbReference>
<accession>A0AAE1CCL2</accession>
<evidence type="ECO:0000256" key="9">
    <source>
        <dbReference type="SAM" id="MobiDB-lite"/>
    </source>
</evidence>
<dbReference type="EMBL" id="JAULSO010000002">
    <property type="protein sequence ID" value="KAK3688624.1"/>
    <property type="molecule type" value="Genomic_DNA"/>
</dbReference>
<dbReference type="GO" id="GO:0031201">
    <property type="term" value="C:SNARE complex"/>
    <property type="evidence" value="ECO:0007669"/>
    <property type="project" value="TreeGrafter"/>
</dbReference>
<protein>
    <submittedName>
        <fullName evidence="10">Uncharacterized protein</fullName>
    </submittedName>
</protein>
<dbReference type="PANTHER" id="PTHR15959">
    <property type="entry name" value="SYNTAXIN-18"/>
    <property type="match status" value="1"/>
</dbReference>
<evidence type="ECO:0000256" key="3">
    <source>
        <dbReference type="ARBA" id="ARBA00022448"/>
    </source>
</evidence>
<evidence type="ECO:0000256" key="8">
    <source>
        <dbReference type="ARBA" id="ARBA00023136"/>
    </source>
</evidence>
<comment type="subcellular location">
    <subcellularLocation>
        <location evidence="1">Membrane</location>
        <topology evidence="1">Single-pass type IV membrane protein</topology>
    </subcellularLocation>
</comment>
<reference evidence="10" key="2">
    <citation type="submission" date="2023-06" db="EMBL/GenBank/DDBJ databases">
        <authorList>
            <consortium name="Lawrence Berkeley National Laboratory"/>
            <person name="Haridas S."/>
            <person name="Hensen N."/>
            <person name="Bonometti L."/>
            <person name="Westerberg I."/>
            <person name="Brannstrom I.O."/>
            <person name="Guillou S."/>
            <person name="Cros-Aarteil S."/>
            <person name="Calhoun S."/>
            <person name="Kuo A."/>
            <person name="Mondo S."/>
            <person name="Pangilinan J."/>
            <person name="Riley R."/>
            <person name="Labutti K."/>
            <person name="Andreopoulos B."/>
            <person name="Lipzen A."/>
            <person name="Chen C."/>
            <person name="Yanf M."/>
            <person name="Daum C."/>
            <person name="Ng V."/>
            <person name="Clum A."/>
            <person name="Steindorff A."/>
            <person name="Ohm R."/>
            <person name="Martin F."/>
            <person name="Silar P."/>
            <person name="Natvig D."/>
            <person name="Lalanne C."/>
            <person name="Gautier V."/>
            <person name="Ament-Velasquez S.L."/>
            <person name="Kruys A."/>
            <person name="Hutchinson M.I."/>
            <person name="Powell A.J."/>
            <person name="Barry K."/>
            <person name="Miller A.N."/>
            <person name="Grigoriev I.V."/>
            <person name="Debuchy R."/>
            <person name="Gladieux P."/>
            <person name="Thoren M.H."/>
            <person name="Johannesson H."/>
        </authorList>
    </citation>
    <scope>NUCLEOTIDE SEQUENCE</scope>
    <source>
        <strain evidence="10">CBS 314.62</strain>
    </source>
</reference>
<evidence type="ECO:0000313" key="10">
    <source>
        <dbReference type="EMBL" id="KAK3688624.1"/>
    </source>
</evidence>
<evidence type="ECO:0000256" key="5">
    <source>
        <dbReference type="ARBA" id="ARBA00022927"/>
    </source>
</evidence>
<keyword evidence="7" id="KW-0175">Coiled coil</keyword>
<dbReference type="AlphaFoldDB" id="A0AAE1CCL2"/>
<comment type="caution">
    <text evidence="10">The sequence shown here is derived from an EMBL/GenBank/DDBJ whole genome shotgun (WGS) entry which is preliminary data.</text>
</comment>
<keyword evidence="11" id="KW-1185">Reference proteome</keyword>
<comment type="similarity">
    <text evidence="2">Belongs to the syntaxin family.</text>
</comment>
<evidence type="ECO:0000313" key="11">
    <source>
        <dbReference type="Proteomes" id="UP001270362"/>
    </source>
</evidence>
<proteinExistence type="inferred from homology"/>
<evidence type="ECO:0000256" key="1">
    <source>
        <dbReference type="ARBA" id="ARBA00004211"/>
    </source>
</evidence>
<dbReference type="PANTHER" id="PTHR15959:SF0">
    <property type="entry name" value="SYNTAXIN-18"/>
    <property type="match status" value="1"/>
</dbReference>
<evidence type="ECO:0000256" key="4">
    <source>
        <dbReference type="ARBA" id="ARBA00022692"/>
    </source>
</evidence>
<keyword evidence="8" id="KW-0472">Membrane</keyword>
<evidence type="ECO:0000256" key="7">
    <source>
        <dbReference type="ARBA" id="ARBA00023054"/>
    </source>
</evidence>
<keyword evidence="6" id="KW-1133">Transmembrane helix</keyword>
<keyword evidence="5" id="KW-0653">Protein transport</keyword>